<comment type="caution">
    <text evidence="2">The sequence shown here is derived from an EMBL/GenBank/DDBJ whole genome shotgun (WGS) entry which is preliminary data.</text>
</comment>
<feature type="coiled-coil region" evidence="1">
    <location>
        <begin position="147"/>
        <end position="174"/>
    </location>
</feature>
<name>A0ABU1A4P4_9FLAO</name>
<evidence type="ECO:0000313" key="2">
    <source>
        <dbReference type="EMBL" id="MDQ7918569.1"/>
    </source>
</evidence>
<dbReference type="EMBL" id="JAVHUL010000052">
    <property type="protein sequence ID" value="MDQ7918569.1"/>
    <property type="molecule type" value="Genomic_DNA"/>
</dbReference>
<keyword evidence="1" id="KW-0175">Coiled coil</keyword>
<gene>
    <name evidence="2" type="ORF">RBU60_13400</name>
</gene>
<accession>A0ABU1A4P4</accession>
<reference evidence="2 3" key="1">
    <citation type="submission" date="2023-08" db="EMBL/GenBank/DDBJ databases">
        <title>Mesonia sp. MT50, isolated from deep-sea sediment of the Mariana Trench.</title>
        <authorList>
            <person name="Fu H."/>
        </authorList>
    </citation>
    <scope>NUCLEOTIDE SEQUENCE [LARGE SCALE GENOMIC DNA]</scope>
    <source>
        <strain evidence="2 3">MT50</strain>
    </source>
</reference>
<organism evidence="2 3">
    <name type="scientific">Mesonia profundi</name>
    <dbReference type="NCBI Taxonomy" id="3070998"/>
    <lineage>
        <taxon>Bacteria</taxon>
        <taxon>Pseudomonadati</taxon>
        <taxon>Bacteroidota</taxon>
        <taxon>Flavobacteriia</taxon>
        <taxon>Flavobacteriales</taxon>
        <taxon>Flavobacteriaceae</taxon>
        <taxon>Mesonia</taxon>
    </lineage>
</organism>
<sequence length="288" mass="34240">MRKTITLFFGIWSFMFCISAFSQNYYEQLLPSRLDFSNEKPKDFKGKILVLEEDTLFAKKHSAKDLSFLKPSQYNYQDIIEQYQLIAFYPVFTDTKNSYYLPQWSSDIVVYLDPKLPEEVKVKFEKFYSDVSLKNVKNLKISFTNQLKNANYQIKTTEEDINGYEKDFEFKTEQDRRKNMYTGATYSLHSDKNRKYYAATLYINPKKIGTNELVLKRLKRVFYYSLGNFSTALVQENKNSLLDQEYNNSHKISTFDLNILSIHYGVLYDHLVDYHIHRRLTQLATQHD</sequence>
<protein>
    <submittedName>
        <fullName evidence="2">Uncharacterized protein</fullName>
    </submittedName>
</protein>
<dbReference type="RefSeq" id="WP_308865567.1">
    <property type="nucleotide sequence ID" value="NZ_JAVHUL010000052.1"/>
</dbReference>
<evidence type="ECO:0000256" key="1">
    <source>
        <dbReference type="SAM" id="Coils"/>
    </source>
</evidence>
<keyword evidence="3" id="KW-1185">Reference proteome</keyword>
<dbReference type="Proteomes" id="UP001230915">
    <property type="component" value="Unassembled WGS sequence"/>
</dbReference>
<proteinExistence type="predicted"/>
<evidence type="ECO:0000313" key="3">
    <source>
        <dbReference type="Proteomes" id="UP001230915"/>
    </source>
</evidence>